<evidence type="ECO:0000259" key="1">
    <source>
        <dbReference type="Pfam" id="PF22936"/>
    </source>
</evidence>
<comment type="caution">
    <text evidence="2">The sequence shown here is derived from an EMBL/GenBank/DDBJ whole genome shotgun (WGS) entry which is preliminary data.</text>
</comment>
<dbReference type="Pfam" id="PF22936">
    <property type="entry name" value="Pol_BBD"/>
    <property type="match status" value="1"/>
</dbReference>
<feature type="domain" description="Retrovirus-related Pol polyprotein from transposon TNT 1-94-like beta-barrel" evidence="1">
    <location>
        <begin position="48"/>
        <end position="123"/>
    </location>
</feature>
<dbReference type="AlphaFoldDB" id="A0A2C5ZEN7"/>
<dbReference type="EMBL" id="NJES01000086">
    <property type="protein sequence ID" value="PHH78260.1"/>
    <property type="molecule type" value="Genomic_DNA"/>
</dbReference>
<organism evidence="2 3">
    <name type="scientific">Ophiocordyceps camponoti-rufipedis</name>
    <dbReference type="NCBI Taxonomy" id="2004952"/>
    <lineage>
        <taxon>Eukaryota</taxon>
        <taxon>Fungi</taxon>
        <taxon>Dikarya</taxon>
        <taxon>Ascomycota</taxon>
        <taxon>Pezizomycotina</taxon>
        <taxon>Sordariomycetes</taxon>
        <taxon>Hypocreomycetidae</taxon>
        <taxon>Hypocreales</taxon>
        <taxon>Ophiocordycipitaceae</taxon>
        <taxon>Ophiocordyceps</taxon>
    </lineage>
</organism>
<name>A0A2C5ZEN7_9HYPO</name>
<protein>
    <recommendedName>
        <fullName evidence="1">Retrovirus-related Pol polyprotein from transposon TNT 1-94-like beta-barrel domain-containing protein</fullName>
    </recommendedName>
</protein>
<reference evidence="2 3" key="1">
    <citation type="submission" date="2017-06" db="EMBL/GenBank/DDBJ databases">
        <title>Ant-infecting Ophiocordyceps genomes reveal a high diversity of potential behavioral manipulation genes and a possible major role for enterotoxins.</title>
        <authorList>
            <person name="De Bekker C."/>
            <person name="Evans H.C."/>
            <person name="Brachmann A."/>
            <person name="Hughes D.P."/>
        </authorList>
    </citation>
    <scope>NUCLEOTIDE SEQUENCE [LARGE SCALE GENOMIC DNA]</scope>
    <source>
        <strain evidence="2 3">Map16</strain>
    </source>
</reference>
<dbReference type="Proteomes" id="UP000226431">
    <property type="component" value="Unassembled WGS sequence"/>
</dbReference>
<dbReference type="InterPro" id="IPR054722">
    <property type="entry name" value="PolX-like_BBD"/>
</dbReference>
<proteinExistence type="predicted"/>
<evidence type="ECO:0000313" key="2">
    <source>
        <dbReference type="EMBL" id="PHH78260.1"/>
    </source>
</evidence>
<gene>
    <name evidence="2" type="ORF">CDD80_7133</name>
</gene>
<evidence type="ECO:0000313" key="3">
    <source>
        <dbReference type="Proteomes" id="UP000226431"/>
    </source>
</evidence>
<sequence length="168" mass="19319">MAQQKIDNVIDLCDVDETIVEGASEGSLSTTHESEPKDRVYLCDDSRFHMFNDLEWFTDFERFTDGIKRVIPTADGKEIPIYGEGTVRLCFQQNDQIELRTAYYAPSIAANVVSQGQLTGRGYRTKAKGDGDLVLSVFAGWNQYHDYELEWDSSRQWFMVDAQPYEYM</sequence>
<keyword evidence="3" id="KW-1185">Reference proteome</keyword>
<accession>A0A2C5ZEN7</accession>